<dbReference type="InterPro" id="IPR032821">
    <property type="entry name" value="PKS_assoc"/>
</dbReference>
<dbReference type="SUPFAM" id="SSF52151">
    <property type="entry name" value="FabD/lysophospholipase-like"/>
    <property type="match status" value="1"/>
</dbReference>
<evidence type="ECO:0000256" key="13">
    <source>
        <dbReference type="ARBA" id="ARBA00044883"/>
    </source>
</evidence>
<dbReference type="PANTHER" id="PTHR43775:SF7">
    <property type="entry name" value="FATTY ACID SYNTHASE"/>
    <property type="match status" value="1"/>
</dbReference>
<evidence type="ECO:0000256" key="5">
    <source>
        <dbReference type="ARBA" id="ARBA00022801"/>
    </source>
</evidence>
<dbReference type="Pfam" id="PF00698">
    <property type="entry name" value="Acyl_transf_1"/>
    <property type="match status" value="1"/>
</dbReference>
<evidence type="ECO:0000256" key="3">
    <source>
        <dbReference type="ARBA" id="ARBA00022450"/>
    </source>
</evidence>
<dbReference type="PANTHER" id="PTHR43775">
    <property type="entry name" value="FATTY ACID SYNTHASE"/>
    <property type="match status" value="1"/>
</dbReference>
<dbReference type="InterPro" id="IPR001227">
    <property type="entry name" value="Ac_transferase_dom_sf"/>
</dbReference>
<dbReference type="GO" id="GO:0016787">
    <property type="term" value="F:hydrolase activity"/>
    <property type="evidence" value="ECO:0007669"/>
    <property type="project" value="UniProtKB-KW"/>
</dbReference>
<evidence type="ECO:0000256" key="6">
    <source>
        <dbReference type="ARBA" id="ARBA00022832"/>
    </source>
</evidence>
<keyword evidence="10" id="KW-0443">Lipid metabolism</keyword>
<protein>
    <recommendedName>
        <fullName evidence="2">Fatty acid synthase</fullName>
        <ecNumber evidence="1">2.3.1.85</ecNumber>
    </recommendedName>
</protein>
<evidence type="ECO:0000256" key="1">
    <source>
        <dbReference type="ARBA" id="ARBA00012873"/>
    </source>
</evidence>
<keyword evidence="4" id="KW-0444">Lipid biosynthesis</keyword>
<evidence type="ECO:0000256" key="10">
    <source>
        <dbReference type="ARBA" id="ARBA00023098"/>
    </source>
</evidence>
<dbReference type="GO" id="GO:0006633">
    <property type="term" value="P:fatty acid biosynthetic process"/>
    <property type="evidence" value="ECO:0007669"/>
    <property type="project" value="UniProtKB-KW"/>
</dbReference>
<dbReference type="InterPro" id="IPR020841">
    <property type="entry name" value="PKS_Beta-ketoAc_synthase_dom"/>
</dbReference>
<name>A0AAQ4EJD2_AMBAM</name>
<feature type="domain" description="Ketosynthase family 3 (KS3)" evidence="14">
    <location>
        <begin position="5"/>
        <end position="370"/>
    </location>
</feature>
<dbReference type="Pfam" id="PF00109">
    <property type="entry name" value="ketoacyl-synt"/>
    <property type="match status" value="1"/>
</dbReference>
<keyword evidence="5" id="KW-0378">Hydrolase</keyword>
<evidence type="ECO:0000259" key="14">
    <source>
        <dbReference type="PROSITE" id="PS52004"/>
    </source>
</evidence>
<dbReference type="GO" id="GO:0016491">
    <property type="term" value="F:oxidoreductase activity"/>
    <property type="evidence" value="ECO:0007669"/>
    <property type="project" value="UniProtKB-KW"/>
</dbReference>
<dbReference type="CDD" id="cd00833">
    <property type="entry name" value="PKS"/>
    <property type="match status" value="1"/>
</dbReference>
<keyword evidence="12" id="KW-0511">Multifunctional enzyme</keyword>
<evidence type="ECO:0000256" key="9">
    <source>
        <dbReference type="ARBA" id="ARBA00023027"/>
    </source>
</evidence>
<dbReference type="EMBL" id="JARKHS020014812">
    <property type="protein sequence ID" value="KAK8774929.1"/>
    <property type="molecule type" value="Genomic_DNA"/>
</dbReference>
<dbReference type="Pfam" id="PF02801">
    <property type="entry name" value="Ketoacyl-synt_C"/>
    <property type="match status" value="1"/>
</dbReference>
<gene>
    <name evidence="15" type="ORF">V5799_010538</name>
</gene>
<dbReference type="Gene3D" id="3.30.70.3290">
    <property type="match status" value="1"/>
</dbReference>
<dbReference type="EC" id="2.3.1.85" evidence="1"/>
<dbReference type="SUPFAM" id="SSF53901">
    <property type="entry name" value="Thiolase-like"/>
    <property type="match status" value="1"/>
</dbReference>
<evidence type="ECO:0000256" key="7">
    <source>
        <dbReference type="ARBA" id="ARBA00022857"/>
    </source>
</evidence>
<keyword evidence="7" id="KW-0521">NADP</keyword>
<comment type="caution">
    <text evidence="15">The sequence shown here is derived from an EMBL/GenBank/DDBJ whole genome shotgun (WGS) entry which is preliminary data.</text>
</comment>
<dbReference type="PROSITE" id="PS52004">
    <property type="entry name" value="KS3_2"/>
    <property type="match status" value="1"/>
</dbReference>
<keyword evidence="16" id="KW-1185">Reference proteome</keyword>
<proteinExistence type="predicted"/>
<dbReference type="InterPro" id="IPR014030">
    <property type="entry name" value="Ketoacyl_synth_N"/>
</dbReference>
<comment type="catalytic activity">
    <reaction evidence="13">
        <text>acetyl-CoA + n malonyl-CoA + 2n NADPH + 2n H(+) = a long-chain fatty acid + (n+1) CoA + n CO2 + 2n NADP(+).</text>
        <dbReference type="EC" id="2.3.1.85"/>
    </reaction>
</comment>
<keyword evidence="6" id="KW-0276">Fatty acid metabolism</keyword>
<dbReference type="GO" id="GO:0004312">
    <property type="term" value="F:fatty acid synthase activity"/>
    <property type="evidence" value="ECO:0007669"/>
    <property type="project" value="UniProtKB-EC"/>
</dbReference>
<reference evidence="15 16" key="1">
    <citation type="journal article" date="2023" name="Arcadia Sci">
        <title>De novo assembly of a long-read Amblyomma americanum tick genome.</title>
        <authorList>
            <person name="Chou S."/>
            <person name="Poskanzer K.E."/>
            <person name="Rollins M."/>
            <person name="Thuy-Boun P.S."/>
        </authorList>
    </citation>
    <scope>NUCLEOTIDE SEQUENCE [LARGE SCALE GENOMIC DNA]</scope>
    <source>
        <strain evidence="15">F_SG_1</strain>
        <tissue evidence="15">Salivary glands</tissue>
    </source>
</reference>
<dbReference type="Gene3D" id="3.40.47.10">
    <property type="match status" value="2"/>
</dbReference>
<dbReference type="Gene3D" id="3.40.366.10">
    <property type="entry name" value="Malonyl-Coenzyme A Acyl Carrier Protein, domain 2"/>
    <property type="match status" value="1"/>
</dbReference>
<feature type="non-terminal residue" evidence="15">
    <location>
        <position position="530"/>
    </location>
</feature>
<organism evidence="15 16">
    <name type="scientific">Amblyomma americanum</name>
    <name type="common">Lone star tick</name>
    <dbReference type="NCBI Taxonomy" id="6943"/>
    <lineage>
        <taxon>Eukaryota</taxon>
        <taxon>Metazoa</taxon>
        <taxon>Ecdysozoa</taxon>
        <taxon>Arthropoda</taxon>
        <taxon>Chelicerata</taxon>
        <taxon>Arachnida</taxon>
        <taxon>Acari</taxon>
        <taxon>Parasitiformes</taxon>
        <taxon>Ixodida</taxon>
        <taxon>Ixodoidea</taxon>
        <taxon>Ixodidae</taxon>
        <taxon>Amblyomminae</taxon>
        <taxon>Amblyomma</taxon>
    </lineage>
</organism>
<dbReference type="InterPro" id="IPR014031">
    <property type="entry name" value="Ketoacyl_synth_C"/>
</dbReference>
<dbReference type="AlphaFoldDB" id="A0AAQ4EJD2"/>
<dbReference type="InterPro" id="IPR050091">
    <property type="entry name" value="PKS_NRPS_Biosynth_Enz"/>
</dbReference>
<evidence type="ECO:0000256" key="8">
    <source>
        <dbReference type="ARBA" id="ARBA00023002"/>
    </source>
</evidence>
<dbReference type="Pfam" id="PF16197">
    <property type="entry name" value="KAsynt_C_assoc"/>
    <property type="match status" value="1"/>
</dbReference>
<evidence type="ECO:0000256" key="2">
    <source>
        <dbReference type="ARBA" id="ARBA00018769"/>
    </source>
</evidence>
<evidence type="ECO:0000313" key="15">
    <source>
        <dbReference type="EMBL" id="KAK8774929.1"/>
    </source>
</evidence>
<evidence type="ECO:0000256" key="11">
    <source>
        <dbReference type="ARBA" id="ARBA00023160"/>
    </source>
</evidence>
<keyword evidence="3" id="KW-0596">Phosphopantetheine</keyword>
<accession>A0AAQ4EJD2</accession>
<evidence type="ECO:0000313" key="16">
    <source>
        <dbReference type="Proteomes" id="UP001321473"/>
    </source>
</evidence>
<dbReference type="InterPro" id="IPR016035">
    <property type="entry name" value="Acyl_Trfase/lysoPLipase"/>
</dbReference>
<evidence type="ECO:0000256" key="12">
    <source>
        <dbReference type="ARBA" id="ARBA00023268"/>
    </source>
</evidence>
<keyword evidence="8" id="KW-0560">Oxidoreductase</keyword>
<dbReference type="InterPro" id="IPR014043">
    <property type="entry name" value="Acyl_transferase_dom"/>
</dbReference>
<keyword evidence="9" id="KW-0520">NAD</keyword>
<dbReference type="Proteomes" id="UP001321473">
    <property type="component" value="Unassembled WGS sequence"/>
</dbReference>
<dbReference type="InterPro" id="IPR016039">
    <property type="entry name" value="Thiolase-like"/>
</dbReference>
<keyword evidence="11" id="KW-0275">Fatty acid biosynthesis</keyword>
<sequence>MAVAEDDIVITGFAARFPQADSLAEFKEKLYAGVDFVTDDETRWPRGHLGLPERMGKIRDLSLFDAEFFGVPPKQAHMMDPQMRLLLETSHEAIVDAGYDPVTLRGRKVGVFIGSYNCESGEAFNFNVDNIDGYSMIGSSQAMFANRIANSFDFHGQSMAIDTVCSSTLTALNEAVLALRSRQCEAAIVGGSSVCLNASKSVGLLRLGILSPDGACMTFDSRRFTCPSNEAQERLLRDVYAEARLDPRKVSYVEAHGTGTPTGDRQEMKAISNVFCQPGRETPLKVGAVKSNMGHGEPAAAVSSVAKVILAMETGIIAGNLHFRKPNLDIPSLHDGSIEVVDRGIPFSGGPVGISSFGLGGTSAHVILESTEGPHVDDVVRDKEDIPRLILVAGRSQDSLARTLERLEEEGPYPDSAYSLLNRVGQPSVKQFPYRGFALIPVDGSDREVVKVAEHAPFEKRPLWLVFTGMGCQWKGMAHKMMQFDVFSSSIHKSHEVLKEFGIDLIDLVTNKTARDPSMASVQASVAAIQ</sequence>
<evidence type="ECO:0000256" key="4">
    <source>
        <dbReference type="ARBA" id="ARBA00022516"/>
    </source>
</evidence>
<dbReference type="SMART" id="SM00825">
    <property type="entry name" value="PKS_KS"/>
    <property type="match status" value="1"/>
</dbReference>